<gene>
    <name evidence="3" type="ORF">H8Z83_16970</name>
</gene>
<feature type="signal peptide" evidence="2">
    <location>
        <begin position="1"/>
        <end position="26"/>
    </location>
</feature>
<name>A0A923MKV4_9FIRM</name>
<sequence length="334" mass="35710">MKMKRYLSLLLAGTLALALTACGGSAKTDPGTSNQPSTSDENWAPKENVTMIVSYKAGSGTDNTARVLAAYAEKYIGKPVIIENLEGGSGSIGWTALSQAAPDGYTLGFINLPNFNATISEGLATYTVDSFAPICNHVTETSVVLVKADSQFNTLEDLVKFAKDNPGKLKASTNGNRASNHIGAQVLATSAGFEYTDIPYGGTADQLLALRQGEVDFSVAKVADFASFTSEVKVLAVYNQERLEGYPDVPTMGELGYYDQWLGSSRCIVAPAGTPENVIKFYEDAFQKLMEDADYLKAAEAAGMETDYKNSADTAALIKQQQDFTESLADVWGD</sequence>
<feature type="chain" id="PRO_5036793098" evidence="2">
    <location>
        <begin position="27"/>
        <end position="334"/>
    </location>
</feature>
<organism evidence="3 4">
    <name type="scientific">Dysosmobacter segnis</name>
    <dbReference type="NCBI Taxonomy" id="2763042"/>
    <lineage>
        <taxon>Bacteria</taxon>
        <taxon>Bacillati</taxon>
        <taxon>Bacillota</taxon>
        <taxon>Clostridia</taxon>
        <taxon>Eubacteriales</taxon>
        <taxon>Oscillospiraceae</taxon>
        <taxon>Dysosmobacter</taxon>
    </lineage>
</organism>
<comment type="caution">
    <text evidence="3">The sequence shown here is derived from an EMBL/GenBank/DDBJ whole genome shotgun (WGS) entry which is preliminary data.</text>
</comment>
<accession>A0A923MKV4</accession>
<dbReference type="InterPro" id="IPR042100">
    <property type="entry name" value="Bug_dom1"/>
</dbReference>
<dbReference type="CDD" id="cd07012">
    <property type="entry name" value="PBP2_Bug_TTT"/>
    <property type="match status" value="1"/>
</dbReference>
<proteinExistence type="inferred from homology"/>
<dbReference type="AlphaFoldDB" id="A0A923MKV4"/>
<evidence type="ECO:0000313" key="4">
    <source>
        <dbReference type="Proteomes" id="UP000620327"/>
    </source>
</evidence>
<dbReference type="Gene3D" id="3.40.190.10">
    <property type="entry name" value="Periplasmic binding protein-like II"/>
    <property type="match status" value="1"/>
</dbReference>
<protein>
    <submittedName>
        <fullName evidence="3">Tripartite tricarboxylate transporter substrate binding protein</fullName>
    </submittedName>
</protein>
<keyword evidence="4" id="KW-1185">Reference proteome</keyword>
<evidence type="ECO:0000256" key="2">
    <source>
        <dbReference type="SAM" id="SignalP"/>
    </source>
</evidence>
<evidence type="ECO:0000313" key="3">
    <source>
        <dbReference type="EMBL" id="MBC5771985.1"/>
    </source>
</evidence>
<dbReference type="InterPro" id="IPR005064">
    <property type="entry name" value="BUG"/>
</dbReference>
<dbReference type="Pfam" id="PF03401">
    <property type="entry name" value="TctC"/>
    <property type="match status" value="1"/>
</dbReference>
<dbReference type="SUPFAM" id="SSF53850">
    <property type="entry name" value="Periplasmic binding protein-like II"/>
    <property type="match status" value="1"/>
</dbReference>
<dbReference type="Proteomes" id="UP000620327">
    <property type="component" value="Unassembled WGS sequence"/>
</dbReference>
<comment type="similarity">
    <text evidence="1">Belongs to the UPF0065 (bug) family.</text>
</comment>
<evidence type="ECO:0000256" key="1">
    <source>
        <dbReference type="ARBA" id="ARBA00006987"/>
    </source>
</evidence>
<reference evidence="3" key="1">
    <citation type="submission" date="2020-08" db="EMBL/GenBank/DDBJ databases">
        <title>Genome public.</title>
        <authorList>
            <person name="Liu C."/>
            <person name="Sun Q."/>
        </authorList>
    </citation>
    <scope>NUCLEOTIDE SEQUENCE</scope>
    <source>
        <strain evidence="3">BX15</strain>
    </source>
</reference>
<dbReference type="PANTHER" id="PTHR42928:SF5">
    <property type="entry name" value="BLR1237 PROTEIN"/>
    <property type="match status" value="1"/>
</dbReference>
<dbReference type="PANTHER" id="PTHR42928">
    <property type="entry name" value="TRICARBOXYLATE-BINDING PROTEIN"/>
    <property type="match status" value="1"/>
</dbReference>
<dbReference type="Gene3D" id="3.40.190.150">
    <property type="entry name" value="Bordetella uptake gene, domain 1"/>
    <property type="match status" value="1"/>
</dbReference>
<dbReference type="PROSITE" id="PS51257">
    <property type="entry name" value="PROKAR_LIPOPROTEIN"/>
    <property type="match status" value="1"/>
</dbReference>
<dbReference type="EMBL" id="JACOQI010000026">
    <property type="protein sequence ID" value="MBC5771985.1"/>
    <property type="molecule type" value="Genomic_DNA"/>
</dbReference>
<dbReference type="PIRSF" id="PIRSF017082">
    <property type="entry name" value="YflP"/>
    <property type="match status" value="1"/>
</dbReference>
<keyword evidence="2" id="KW-0732">Signal</keyword>
<dbReference type="RefSeq" id="WP_187016153.1">
    <property type="nucleotide sequence ID" value="NZ_JACOQI010000026.1"/>
</dbReference>